<gene>
    <name evidence="2" type="ORF">SSP531S_12650</name>
</gene>
<evidence type="ECO:0000256" key="1">
    <source>
        <dbReference type="SAM" id="MobiDB-lite"/>
    </source>
</evidence>
<evidence type="ECO:0000313" key="3">
    <source>
        <dbReference type="Proteomes" id="UP000265354"/>
    </source>
</evidence>
<evidence type="ECO:0000313" key="2">
    <source>
        <dbReference type="EMBL" id="GBP99863.1"/>
    </source>
</evidence>
<dbReference type="EMBL" id="BGZL01000003">
    <property type="protein sequence ID" value="GBP99863.1"/>
    <property type="molecule type" value="Genomic_DNA"/>
</dbReference>
<reference evidence="2 3" key="1">
    <citation type="submission" date="2018-07" db="EMBL/GenBank/DDBJ databases">
        <title>Whole Genome Shotgun Sequence of Streptomyces spongiicola strain 531S.</title>
        <authorList>
            <person name="Dohra H."/>
            <person name="Kodani S."/>
        </authorList>
    </citation>
    <scope>NUCLEOTIDE SEQUENCE [LARGE SCALE GENOMIC DNA]</scope>
    <source>
        <strain evidence="2 3">531S</strain>
    </source>
</reference>
<dbReference type="Proteomes" id="UP000265354">
    <property type="component" value="Unassembled WGS sequence"/>
</dbReference>
<proteinExistence type="predicted"/>
<name>A0A388SUT3_9ACTN</name>
<sequence>MDAGDGYGHHVIIKGCADSGRSWACCGSPPRPRADGATLATRPKAPGGSPLEAEPAVSSRARRALLAGVGREPGVSAVRASAGLARASPADSPRRADAGGRTPAVVV</sequence>
<organism evidence="2 3">
    <name type="scientific">Streptomyces spongiicola</name>
    <dbReference type="NCBI Taxonomy" id="1690221"/>
    <lineage>
        <taxon>Bacteria</taxon>
        <taxon>Bacillati</taxon>
        <taxon>Actinomycetota</taxon>
        <taxon>Actinomycetes</taxon>
        <taxon>Kitasatosporales</taxon>
        <taxon>Streptomycetaceae</taxon>
        <taxon>Streptomyces</taxon>
    </lineage>
</organism>
<comment type="caution">
    <text evidence="2">The sequence shown here is derived from an EMBL/GenBank/DDBJ whole genome shotgun (WGS) entry which is preliminary data.</text>
</comment>
<feature type="region of interest" description="Disordered" evidence="1">
    <location>
        <begin position="80"/>
        <end position="107"/>
    </location>
</feature>
<feature type="region of interest" description="Disordered" evidence="1">
    <location>
        <begin position="30"/>
        <end position="58"/>
    </location>
</feature>
<protein>
    <submittedName>
        <fullName evidence="2">Uncharacterized protein</fullName>
    </submittedName>
</protein>
<dbReference type="AlphaFoldDB" id="A0A388SUT3"/>
<accession>A0A388SUT3</accession>